<keyword evidence="3" id="KW-1185">Reference proteome</keyword>
<dbReference type="EMBL" id="KL363375">
    <property type="protein sequence ID" value="KFD46383.1"/>
    <property type="molecule type" value="Genomic_DNA"/>
</dbReference>
<sequence>MTDKSNHSDIRIFDYPNYPLQQVLLPLTHIRMVCDRLLIDQYDVTELFPQPARRTAWRQWAGRVNERDVKE</sequence>
<accession>A0A085LN37</accession>
<gene>
    <name evidence="1" type="ORF">M513_12754</name>
    <name evidence="2" type="ORF">M514_12754</name>
</gene>
<dbReference type="Proteomes" id="UP000030764">
    <property type="component" value="Unassembled WGS sequence"/>
</dbReference>
<dbReference type="AlphaFoldDB" id="A0A085LN37"/>
<name>A0A085LN37_9BILA</name>
<dbReference type="EMBL" id="KL367545">
    <property type="protein sequence ID" value="KFD65028.1"/>
    <property type="molecule type" value="Genomic_DNA"/>
</dbReference>
<evidence type="ECO:0000313" key="3">
    <source>
        <dbReference type="Proteomes" id="UP000030764"/>
    </source>
</evidence>
<proteinExistence type="predicted"/>
<evidence type="ECO:0000313" key="1">
    <source>
        <dbReference type="EMBL" id="KFD46383.1"/>
    </source>
</evidence>
<reference evidence="1 3" key="1">
    <citation type="journal article" date="2014" name="Nat. Genet.">
        <title>Genome and transcriptome of the porcine whipworm Trichuris suis.</title>
        <authorList>
            <person name="Jex A.R."/>
            <person name="Nejsum P."/>
            <person name="Schwarz E.M."/>
            <person name="Hu L."/>
            <person name="Young N.D."/>
            <person name="Hall R.S."/>
            <person name="Korhonen P.K."/>
            <person name="Liao S."/>
            <person name="Thamsborg S."/>
            <person name="Xia J."/>
            <person name="Xu P."/>
            <person name="Wang S."/>
            <person name="Scheerlinck J.P."/>
            <person name="Hofmann A."/>
            <person name="Sternberg P.W."/>
            <person name="Wang J."/>
            <person name="Gasser R.B."/>
        </authorList>
    </citation>
    <scope>NUCLEOTIDE SEQUENCE [LARGE SCALE GENOMIC DNA]</scope>
    <source>
        <strain evidence="2">DCEP-RM93F</strain>
        <strain evidence="1">DCEP-RM93M</strain>
    </source>
</reference>
<dbReference type="Proteomes" id="UP000030758">
    <property type="component" value="Unassembled WGS sequence"/>
</dbReference>
<evidence type="ECO:0000313" key="2">
    <source>
        <dbReference type="EMBL" id="KFD65028.1"/>
    </source>
</evidence>
<protein>
    <submittedName>
        <fullName evidence="1">Uncharacterized protein</fullName>
    </submittedName>
</protein>
<organism evidence="1 3">
    <name type="scientific">Trichuris suis</name>
    <name type="common">pig whipworm</name>
    <dbReference type="NCBI Taxonomy" id="68888"/>
    <lineage>
        <taxon>Eukaryota</taxon>
        <taxon>Metazoa</taxon>
        <taxon>Ecdysozoa</taxon>
        <taxon>Nematoda</taxon>
        <taxon>Enoplea</taxon>
        <taxon>Dorylaimia</taxon>
        <taxon>Trichinellida</taxon>
        <taxon>Trichuridae</taxon>
        <taxon>Trichuris</taxon>
    </lineage>
</organism>